<dbReference type="Pfam" id="PF13370">
    <property type="entry name" value="Fer4_13"/>
    <property type="match status" value="1"/>
</dbReference>
<evidence type="ECO:0000256" key="2">
    <source>
        <dbReference type="ARBA" id="ARBA00022448"/>
    </source>
</evidence>
<keyword evidence="7" id="KW-0003">3Fe-4S</keyword>
<keyword evidence="3" id="KW-0479">Metal-binding</keyword>
<dbReference type="PANTHER" id="PTHR36923">
    <property type="entry name" value="FERREDOXIN"/>
    <property type="match status" value="1"/>
</dbReference>
<organism evidence="8 9">
    <name type="scientific">Actinomadura rugatobispora</name>
    <dbReference type="NCBI Taxonomy" id="1994"/>
    <lineage>
        <taxon>Bacteria</taxon>
        <taxon>Bacillati</taxon>
        <taxon>Actinomycetota</taxon>
        <taxon>Actinomycetes</taxon>
        <taxon>Streptosporangiales</taxon>
        <taxon>Thermomonosporaceae</taxon>
        <taxon>Actinomadura</taxon>
    </lineage>
</organism>
<dbReference type="Gene3D" id="3.30.70.20">
    <property type="match status" value="1"/>
</dbReference>
<keyword evidence="4" id="KW-0249">Electron transport</keyword>
<proteinExistence type="predicted"/>
<comment type="caution">
    <text evidence="8">The sequence shown here is derived from an EMBL/GenBank/DDBJ whole genome shotgun (WGS) entry which is preliminary data.</text>
</comment>
<reference evidence="9" key="1">
    <citation type="journal article" date="2019" name="Int. J. Syst. Evol. Microbiol.">
        <title>The Global Catalogue of Microorganisms (GCM) 10K type strain sequencing project: providing services to taxonomists for standard genome sequencing and annotation.</title>
        <authorList>
            <consortium name="The Broad Institute Genomics Platform"/>
            <consortium name="The Broad Institute Genome Sequencing Center for Infectious Disease"/>
            <person name="Wu L."/>
            <person name="Ma J."/>
        </authorList>
    </citation>
    <scope>NUCLEOTIDE SEQUENCE [LARGE SCALE GENOMIC DNA]</scope>
    <source>
        <strain evidence="9">KCTC 42087</strain>
    </source>
</reference>
<dbReference type="InterPro" id="IPR051269">
    <property type="entry name" value="Fe-S_cluster_ET"/>
</dbReference>
<dbReference type="PANTHER" id="PTHR36923:SF3">
    <property type="entry name" value="FERREDOXIN"/>
    <property type="match status" value="1"/>
</dbReference>
<keyword evidence="5" id="KW-0408">Iron</keyword>
<evidence type="ECO:0000256" key="7">
    <source>
        <dbReference type="ARBA" id="ARBA00023291"/>
    </source>
</evidence>
<dbReference type="SUPFAM" id="SSF54862">
    <property type="entry name" value="4Fe-4S ferredoxins"/>
    <property type="match status" value="1"/>
</dbReference>
<evidence type="ECO:0000256" key="4">
    <source>
        <dbReference type="ARBA" id="ARBA00022982"/>
    </source>
</evidence>
<gene>
    <name evidence="8" type="ORF">ACFPZN_20225</name>
</gene>
<evidence type="ECO:0000256" key="1">
    <source>
        <dbReference type="ARBA" id="ARBA00001927"/>
    </source>
</evidence>
<keyword evidence="9" id="KW-1185">Reference proteome</keyword>
<evidence type="ECO:0000313" key="9">
    <source>
        <dbReference type="Proteomes" id="UP001596074"/>
    </source>
</evidence>
<evidence type="ECO:0000256" key="3">
    <source>
        <dbReference type="ARBA" id="ARBA00022723"/>
    </source>
</evidence>
<keyword evidence="2" id="KW-0813">Transport</keyword>
<protein>
    <submittedName>
        <fullName evidence="8">Ferredoxin</fullName>
    </submittedName>
</protein>
<dbReference type="EMBL" id="JBHSON010000027">
    <property type="protein sequence ID" value="MFC5747963.1"/>
    <property type="molecule type" value="Genomic_DNA"/>
</dbReference>
<dbReference type="RefSeq" id="WP_378283595.1">
    <property type="nucleotide sequence ID" value="NZ_JBHSON010000027.1"/>
</dbReference>
<accession>A0ABW1A074</accession>
<dbReference type="Proteomes" id="UP001596074">
    <property type="component" value="Unassembled WGS sequence"/>
</dbReference>
<sequence>MNARLVADHAACRGAGQCAFNAPDLFDQDEEEGLVLVLQPFPTADQTASARTAVAACPNAAIALIEND</sequence>
<name>A0ABW1A074_9ACTN</name>
<evidence type="ECO:0000313" key="8">
    <source>
        <dbReference type="EMBL" id="MFC5747963.1"/>
    </source>
</evidence>
<evidence type="ECO:0000256" key="5">
    <source>
        <dbReference type="ARBA" id="ARBA00023004"/>
    </source>
</evidence>
<comment type="cofactor">
    <cofactor evidence="1">
        <name>[3Fe-4S] cluster</name>
        <dbReference type="ChEBI" id="CHEBI:21137"/>
    </cofactor>
</comment>
<keyword evidence="6" id="KW-0411">Iron-sulfur</keyword>
<evidence type="ECO:0000256" key="6">
    <source>
        <dbReference type="ARBA" id="ARBA00023014"/>
    </source>
</evidence>